<feature type="compositionally biased region" description="Polar residues" evidence="1">
    <location>
        <begin position="32"/>
        <end position="49"/>
    </location>
</feature>
<comment type="caution">
    <text evidence="2">The sequence shown here is derived from an EMBL/GenBank/DDBJ whole genome shotgun (WGS) entry which is preliminary data.</text>
</comment>
<dbReference type="Proteomes" id="UP001286313">
    <property type="component" value="Unassembled WGS sequence"/>
</dbReference>
<accession>A0AAE1FDB0</accession>
<dbReference type="EMBL" id="JAWQEG010002539">
    <property type="protein sequence ID" value="KAK3871280.1"/>
    <property type="molecule type" value="Genomic_DNA"/>
</dbReference>
<feature type="region of interest" description="Disordered" evidence="1">
    <location>
        <begin position="27"/>
        <end position="53"/>
    </location>
</feature>
<evidence type="ECO:0000313" key="2">
    <source>
        <dbReference type="EMBL" id="KAK3871280.1"/>
    </source>
</evidence>
<proteinExistence type="predicted"/>
<dbReference type="AlphaFoldDB" id="A0AAE1FDB0"/>
<evidence type="ECO:0000256" key="1">
    <source>
        <dbReference type="SAM" id="MobiDB-lite"/>
    </source>
</evidence>
<protein>
    <submittedName>
        <fullName evidence="2">Uncharacterized protein</fullName>
    </submittedName>
</protein>
<gene>
    <name evidence="2" type="ORF">Pcinc_023562</name>
</gene>
<reference evidence="2" key="1">
    <citation type="submission" date="2023-10" db="EMBL/GenBank/DDBJ databases">
        <title>Genome assemblies of two species of porcelain crab, Petrolisthes cinctipes and Petrolisthes manimaculis (Anomura: Porcellanidae).</title>
        <authorList>
            <person name="Angst P."/>
        </authorList>
    </citation>
    <scope>NUCLEOTIDE SEQUENCE</scope>
    <source>
        <strain evidence="2">PB745_01</strain>
        <tissue evidence="2">Gill</tissue>
    </source>
</reference>
<organism evidence="2 3">
    <name type="scientific">Petrolisthes cinctipes</name>
    <name type="common">Flat porcelain crab</name>
    <dbReference type="NCBI Taxonomy" id="88211"/>
    <lineage>
        <taxon>Eukaryota</taxon>
        <taxon>Metazoa</taxon>
        <taxon>Ecdysozoa</taxon>
        <taxon>Arthropoda</taxon>
        <taxon>Crustacea</taxon>
        <taxon>Multicrustacea</taxon>
        <taxon>Malacostraca</taxon>
        <taxon>Eumalacostraca</taxon>
        <taxon>Eucarida</taxon>
        <taxon>Decapoda</taxon>
        <taxon>Pleocyemata</taxon>
        <taxon>Anomura</taxon>
        <taxon>Galatheoidea</taxon>
        <taxon>Porcellanidae</taxon>
        <taxon>Petrolisthes</taxon>
    </lineage>
</organism>
<sequence>MSVYNGWGGGQDKVAVPFRISVTFTESHEQHNQQISNRDSPANQKQFTSAKRPDHSLTRMLICADPDLMNVCGCGCGHAGTKIEHNLGRELSNLITVLTELSLTTRPHYGLAGLEQQTP</sequence>
<evidence type="ECO:0000313" key="3">
    <source>
        <dbReference type="Proteomes" id="UP001286313"/>
    </source>
</evidence>
<keyword evidence="3" id="KW-1185">Reference proteome</keyword>
<name>A0AAE1FDB0_PETCI</name>